<feature type="compositionally biased region" description="Acidic residues" evidence="6">
    <location>
        <begin position="178"/>
        <end position="188"/>
    </location>
</feature>
<dbReference type="CDD" id="cd16331">
    <property type="entry name" value="YjgA-like"/>
    <property type="match status" value="1"/>
</dbReference>
<dbReference type="HAMAP" id="MF_00765">
    <property type="entry name" value="DarP"/>
    <property type="match status" value="1"/>
</dbReference>
<dbReference type="EMBL" id="JBEFLD010000004">
    <property type="protein sequence ID" value="MEQ6290752.1"/>
    <property type="molecule type" value="Genomic_DNA"/>
</dbReference>
<keyword evidence="3 5" id="KW-0699">rRNA-binding</keyword>
<name>A0ABV1M3E3_9NEIS</name>
<keyword evidence="1 5" id="KW-0963">Cytoplasm</keyword>
<comment type="subcellular location">
    <subcellularLocation>
        <location evidence="5">Cytoplasm</location>
    </subcellularLocation>
    <text evidence="5">Associates with late stage pre-50S ribosomal subunits.</text>
</comment>
<dbReference type="SUPFAM" id="SSF158710">
    <property type="entry name" value="PSPTO4464-like"/>
    <property type="match status" value="1"/>
</dbReference>
<sequence length="188" mass="21753">MATDYLNEDENGLPPSRSQLKRDSEALQDLGRELTELPAAKLKKMELDEQLLVAVLDYQRFNANGAKRRQLQYIGKLMRGIDPAPIEEKLAALRGDASAHTNWLHLLERWRERMLEDDKHVQQFITEFPDVDVQQLRTTVRNARKERSEEKAPKAARLLFQMVKDLIPQQGKQKNAAEEDFDSEDEQA</sequence>
<comment type="similarity">
    <text evidence="5">Belongs to the DarP family.</text>
</comment>
<evidence type="ECO:0000256" key="3">
    <source>
        <dbReference type="ARBA" id="ARBA00022730"/>
    </source>
</evidence>
<feature type="compositionally biased region" description="Acidic residues" evidence="6">
    <location>
        <begin position="1"/>
        <end position="11"/>
    </location>
</feature>
<dbReference type="RefSeq" id="WP_349586620.1">
    <property type="nucleotide sequence ID" value="NZ_JBEFLD010000004.1"/>
</dbReference>
<gene>
    <name evidence="7" type="primary">yjgA</name>
    <name evidence="5" type="synonym">darP</name>
    <name evidence="7" type="ORF">ABNW52_08995</name>
</gene>
<keyword evidence="2 5" id="KW-0690">Ribosome biogenesis</keyword>
<keyword evidence="4 5" id="KW-0694">RNA-binding</keyword>
<feature type="region of interest" description="Disordered" evidence="6">
    <location>
        <begin position="1"/>
        <end position="24"/>
    </location>
</feature>
<evidence type="ECO:0000256" key="4">
    <source>
        <dbReference type="ARBA" id="ARBA00022884"/>
    </source>
</evidence>
<dbReference type="NCBIfam" id="NF003593">
    <property type="entry name" value="PRK05255.1-1"/>
    <property type="match status" value="1"/>
</dbReference>
<comment type="function">
    <text evidence="5">Member of a network of 50S ribosomal subunit biogenesis factors which assembles along the 30S-50S interface, preventing incorrect 23S rRNA structures from forming. Promotes peptidyl transferase center (PTC) maturation.</text>
</comment>
<proteinExistence type="inferred from homology"/>
<organism evidence="7 8">
    <name type="scientific">Vogesella oryzagri</name>
    <dbReference type="NCBI Taxonomy" id="3160864"/>
    <lineage>
        <taxon>Bacteria</taxon>
        <taxon>Pseudomonadati</taxon>
        <taxon>Pseudomonadota</taxon>
        <taxon>Betaproteobacteria</taxon>
        <taxon>Neisseriales</taxon>
        <taxon>Chromobacteriaceae</taxon>
        <taxon>Vogesella</taxon>
    </lineage>
</organism>
<dbReference type="InterPro" id="IPR023153">
    <property type="entry name" value="DarP_sf"/>
</dbReference>
<keyword evidence="8" id="KW-1185">Reference proteome</keyword>
<reference evidence="7" key="1">
    <citation type="submission" date="2024-06" db="EMBL/GenBank/DDBJ databases">
        <title>Genome sequence of Vogesella sp. MAHUQ-64.</title>
        <authorList>
            <person name="Huq M.A."/>
        </authorList>
    </citation>
    <scope>NUCLEOTIDE SEQUENCE</scope>
    <source>
        <strain evidence="7">MAHUQ-64</strain>
    </source>
</reference>
<dbReference type="InterPro" id="IPR006839">
    <property type="entry name" value="DarP"/>
</dbReference>
<evidence type="ECO:0000256" key="5">
    <source>
        <dbReference type="HAMAP-Rule" id="MF_00765"/>
    </source>
</evidence>
<protein>
    <recommendedName>
        <fullName evidence="5">Dual-action ribosomal maturation protein DarP</fullName>
    </recommendedName>
    <alternativeName>
        <fullName evidence="5">Large ribosomal subunit assembly factor DarP</fullName>
    </alternativeName>
</protein>
<feature type="region of interest" description="Disordered" evidence="6">
    <location>
        <begin position="169"/>
        <end position="188"/>
    </location>
</feature>
<evidence type="ECO:0000313" key="7">
    <source>
        <dbReference type="EMBL" id="MEQ6290752.1"/>
    </source>
</evidence>
<evidence type="ECO:0000256" key="6">
    <source>
        <dbReference type="SAM" id="MobiDB-lite"/>
    </source>
</evidence>
<evidence type="ECO:0000313" key="8">
    <source>
        <dbReference type="Proteomes" id="UP001433638"/>
    </source>
</evidence>
<evidence type="ECO:0000256" key="2">
    <source>
        <dbReference type="ARBA" id="ARBA00022517"/>
    </source>
</evidence>
<dbReference type="PANTHER" id="PTHR38101:SF1">
    <property type="entry name" value="UPF0307 PROTEIN YJGA"/>
    <property type="match status" value="1"/>
</dbReference>
<dbReference type="PIRSF" id="PIRSF016183">
    <property type="entry name" value="UCP016183"/>
    <property type="match status" value="1"/>
</dbReference>
<comment type="caution">
    <text evidence="7">The sequence shown here is derived from an EMBL/GenBank/DDBJ whole genome shotgun (WGS) entry which is preliminary data.</text>
</comment>
<dbReference type="Proteomes" id="UP001433638">
    <property type="component" value="Unassembled WGS sequence"/>
</dbReference>
<dbReference type="Gene3D" id="1.10.60.30">
    <property type="entry name" value="PSPTO4464-like domains"/>
    <property type="match status" value="2"/>
</dbReference>
<accession>A0ABV1M3E3</accession>
<evidence type="ECO:0000256" key="1">
    <source>
        <dbReference type="ARBA" id="ARBA00022490"/>
    </source>
</evidence>
<dbReference type="Pfam" id="PF04751">
    <property type="entry name" value="DarP"/>
    <property type="match status" value="1"/>
</dbReference>
<dbReference type="PANTHER" id="PTHR38101">
    <property type="entry name" value="UPF0307 PROTEIN YJGA"/>
    <property type="match status" value="1"/>
</dbReference>